<dbReference type="PANTHER" id="PTHR39174">
    <property type="entry name" value="INNER MEMBRANE PROTEIN-RELATED"/>
    <property type="match status" value="1"/>
</dbReference>
<sequence>MDIRFIQAHREARWAFFLTLAYLLAWVLAAYLPDSAQGITGLPHWFEMACLLLPLIFTLLCWLMVRFIFQDISLENGDAK</sequence>
<dbReference type="Proteomes" id="UP000253046">
    <property type="component" value="Unassembled WGS sequence"/>
</dbReference>
<organism evidence="2 3">
    <name type="scientific">Brenneria salicis ATCC 15712 = DSM 30166</name>
    <dbReference type="NCBI Taxonomy" id="714314"/>
    <lineage>
        <taxon>Bacteria</taxon>
        <taxon>Pseudomonadati</taxon>
        <taxon>Pseudomonadota</taxon>
        <taxon>Gammaproteobacteria</taxon>
        <taxon>Enterobacterales</taxon>
        <taxon>Pectobacteriaceae</taxon>
        <taxon>Brenneria</taxon>
    </lineage>
</organism>
<keyword evidence="3" id="KW-1185">Reference proteome</keyword>
<dbReference type="NCBIfam" id="NF007918">
    <property type="entry name" value="PRK10633.1"/>
    <property type="match status" value="1"/>
</dbReference>
<keyword evidence="1" id="KW-0472">Membrane</keyword>
<keyword evidence="1" id="KW-0812">Transmembrane</keyword>
<comment type="caution">
    <text evidence="2">The sequence shown here is derived from an EMBL/GenBank/DDBJ whole genome shotgun (WGS) entry which is preliminary data.</text>
</comment>
<feature type="transmembrane region" description="Helical" evidence="1">
    <location>
        <begin position="44"/>
        <end position="65"/>
    </location>
</feature>
<evidence type="ECO:0000256" key="1">
    <source>
        <dbReference type="SAM" id="Phobius"/>
    </source>
</evidence>
<name>A0A366I8B1_9GAMM</name>
<proteinExistence type="predicted"/>
<dbReference type="AlphaFoldDB" id="A0A366I8B1"/>
<evidence type="ECO:0000313" key="2">
    <source>
        <dbReference type="EMBL" id="RBP65252.1"/>
    </source>
</evidence>
<dbReference type="RefSeq" id="WP_113865394.1">
    <property type="nucleotide sequence ID" value="NZ_AGJP01000001.1"/>
</dbReference>
<gene>
    <name evidence="2" type="ORF">DES54_105130</name>
</gene>
<dbReference type="EMBL" id="QNRY01000005">
    <property type="protein sequence ID" value="RBP65252.1"/>
    <property type="molecule type" value="Genomic_DNA"/>
</dbReference>
<feature type="transmembrane region" description="Helical" evidence="1">
    <location>
        <begin position="12"/>
        <end position="32"/>
    </location>
</feature>
<dbReference type="InterPro" id="IPR010398">
    <property type="entry name" value="DUF997"/>
</dbReference>
<evidence type="ECO:0000313" key="3">
    <source>
        <dbReference type="Proteomes" id="UP000253046"/>
    </source>
</evidence>
<dbReference type="Pfam" id="PF06196">
    <property type="entry name" value="DUF997"/>
    <property type="match status" value="1"/>
</dbReference>
<keyword evidence="1" id="KW-1133">Transmembrane helix</keyword>
<accession>A0A366I8B1</accession>
<dbReference type="PANTHER" id="PTHR39174:SF1">
    <property type="entry name" value="INNER MEMBRANE PROTEIN"/>
    <property type="match status" value="1"/>
</dbReference>
<protein>
    <submittedName>
        <fullName evidence="2">Putative membrane protein YhdT</fullName>
    </submittedName>
</protein>
<reference evidence="2 3" key="1">
    <citation type="submission" date="2018-06" db="EMBL/GenBank/DDBJ databases">
        <title>Genomic Encyclopedia of Type Strains, Phase IV (KMG-IV): sequencing the most valuable type-strain genomes for metagenomic binning, comparative biology and taxonomic classification.</title>
        <authorList>
            <person name="Goeker M."/>
        </authorList>
    </citation>
    <scope>NUCLEOTIDE SEQUENCE [LARGE SCALE GENOMIC DNA]</scope>
    <source>
        <strain evidence="2 3">DSM 30166</strain>
    </source>
</reference>